<evidence type="ECO:0000313" key="2">
    <source>
        <dbReference type="Proteomes" id="UP001224775"/>
    </source>
</evidence>
<evidence type="ECO:0000313" key="1">
    <source>
        <dbReference type="EMBL" id="KAK1742411.1"/>
    </source>
</evidence>
<reference evidence="1" key="1">
    <citation type="submission" date="2023-06" db="EMBL/GenBank/DDBJ databases">
        <title>Survivors Of The Sea: Transcriptome response of Skeletonema marinoi to long-term dormancy.</title>
        <authorList>
            <person name="Pinder M.I.M."/>
            <person name="Kourtchenko O."/>
            <person name="Robertson E.K."/>
            <person name="Larsson T."/>
            <person name="Maumus F."/>
            <person name="Osuna-Cruz C.M."/>
            <person name="Vancaester E."/>
            <person name="Stenow R."/>
            <person name="Vandepoele K."/>
            <person name="Ploug H."/>
            <person name="Bruchert V."/>
            <person name="Godhe A."/>
            <person name="Topel M."/>
        </authorList>
    </citation>
    <scope>NUCLEOTIDE SEQUENCE</scope>
    <source>
        <strain evidence="1">R05AC</strain>
    </source>
</reference>
<proteinExistence type="predicted"/>
<dbReference type="AlphaFoldDB" id="A0AAD8YBS7"/>
<protein>
    <submittedName>
        <fullName evidence="1">Uncharacterized protein</fullName>
    </submittedName>
</protein>
<sequence length="69" mass="8283">MTRLERSSFCNYQSYHKQRSCKNRRDSTTEFSVLMASLFLQDTHMKVWACLKTNRELKAPRQLANTYFD</sequence>
<organism evidence="1 2">
    <name type="scientific">Skeletonema marinoi</name>
    <dbReference type="NCBI Taxonomy" id="267567"/>
    <lineage>
        <taxon>Eukaryota</taxon>
        <taxon>Sar</taxon>
        <taxon>Stramenopiles</taxon>
        <taxon>Ochrophyta</taxon>
        <taxon>Bacillariophyta</taxon>
        <taxon>Coscinodiscophyceae</taxon>
        <taxon>Thalassiosirophycidae</taxon>
        <taxon>Thalassiosirales</taxon>
        <taxon>Skeletonemataceae</taxon>
        <taxon>Skeletonema</taxon>
        <taxon>Skeletonema marinoi-dohrnii complex</taxon>
    </lineage>
</organism>
<name>A0AAD8YBS7_9STRA</name>
<keyword evidence="2" id="KW-1185">Reference proteome</keyword>
<gene>
    <name evidence="1" type="ORF">QTG54_006976</name>
</gene>
<dbReference type="Proteomes" id="UP001224775">
    <property type="component" value="Unassembled WGS sequence"/>
</dbReference>
<dbReference type="EMBL" id="JATAAI010000011">
    <property type="protein sequence ID" value="KAK1742411.1"/>
    <property type="molecule type" value="Genomic_DNA"/>
</dbReference>
<comment type="caution">
    <text evidence="1">The sequence shown here is derived from an EMBL/GenBank/DDBJ whole genome shotgun (WGS) entry which is preliminary data.</text>
</comment>
<accession>A0AAD8YBS7</accession>